<dbReference type="Gene3D" id="1.20.1070.10">
    <property type="entry name" value="Rhodopsin 7-helix transmembrane proteins"/>
    <property type="match status" value="1"/>
</dbReference>
<dbReference type="PANTHER" id="PTHR24243">
    <property type="entry name" value="G-PROTEIN COUPLED RECEPTOR"/>
    <property type="match status" value="1"/>
</dbReference>
<sequence>MVDARLTLTAQYHSQTLQETEDPNIFLNKCDVLWWSPRIISRQKSAARMDDSTMVEDVNVTWNTTLEQFLLDHLGPRSKDLVSAIILTFVYSLIFLSGLIGNICTCVVIARNNCMQTTTNYYLFSLAVSDLLLLFFGK</sequence>
<keyword evidence="7" id="KW-0807">Transducer</keyword>
<dbReference type="PRINTS" id="PR00237">
    <property type="entry name" value="GPCRRHODOPSN"/>
</dbReference>
<feature type="domain" description="G-protein coupled receptors family 1 profile" evidence="9">
    <location>
        <begin position="101"/>
        <end position="138"/>
    </location>
</feature>
<dbReference type="Proteomes" id="UP000245119">
    <property type="component" value="Linkage Group LG6"/>
</dbReference>
<dbReference type="PANTHER" id="PTHR24243:SF208">
    <property type="entry name" value="PYROKININ-1 RECEPTOR"/>
    <property type="match status" value="1"/>
</dbReference>
<keyword evidence="2 8" id="KW-0812">Transmembrane</keyword>
<dbReference type="InterPro" id="IPR017452">
    <property type="entry name" value="GPCR_Rhodpsn_7TM"/>
</dbReference>
<keyword evidence="6" id="KW-0675">Receptor</keyword>
<evidence type="ECO:0000256" key="2">
    <source>
        <dbReference type="ARBA" id="ARBA00022692"/>
    </source>
</evidence>
<evidence type="ECO:0000313" key="10">
    <source>
        <dbReference type="EMBL" id="PVD29294.1"/>
    </source>
</evidence>
<dbReference type="Pfam" id="PF00001">
    <property type="entry name" value="7tm_1"/>
    <property type="match status" value="1"/>
</dbReference>
<evidence type="ECO:0000256" key="8">
    <source>
        <dbReference type="SAM" id="Phobius"/>
    </source>
</evidence>
<keyword evidence="5 8" id="KW-0472">Membrane</keyword>
<dbReference type="AlphaFoldDB" id="A0A2T7P784"/>
<keyword evidence="4" id="KW-0297">G-protein coupled receptor</keyword>
<dbReference type="OrthoDB" id="5962705at2759"/>
<feature type="transmembrane region" description="Helical" evidence="8">
    <location>
        <begin position="121"/>
        <end position="137"/>
    </location>
</feature>
<dbReference type="GO" id="GO:0008188">
    <property type="term" value="F:neuropeptide receptor activity"/>
    <property type="evidence" value="ECO:0007669"/>
    <property type="project" value="TreeGrafter"/>
</dbReference>
<dbReference type="SUPFAM" id="SSF81321">
    <property type="entry name" value="Family A G protein-coupled receptor-like"/>
    <property type="match status" value="1"/>
</dbReference>
<keyword evidence="3 8" id="KW-1133">Transmembrane helix</keyword>
<evidence type="ECO:0000256" key="5">
    <source>
        <dbReference type="ARBA" id="ARBA00023136"/>
    </source>
</evidence>
<evidence type="ECO:0000256" key="1">
    <source>
        <dbReference type="ARBA" id="ARBA00004141"/>
    </source>
</evidence>
<protein>
    <recommendedName>
        <fullName evidence="9">G-protein coupled receptors family 1 profile domain-containing protein</fullName>
    </recommendedName>
</protein>
<evidence type="ECO:0000259" key="9">
    <source>
        <dbReference type="PROSITE" id="PS50262"/>
    </source>
</evidence>
<dbReference type="InterPro" id="IPR000276">
    <property type="entry name" value="GPCR_Rhodpsn"/>
</dbReference>
<feature type="transmembrane region" description="Helical" evidence="8">
    <location>
        <begin position="81"/>
        <end position="109"/>
    </location>
</feature>
<evidence type="ECO:0000256" key="3">
    <source>
        <dbReference type="ARBA" id="ARBA00022989"/>
    </source>
</evidence>
<dbReference type="STRING" id="400727.A0A2T7P784"/>
<accession>A0A2T7P784</accession>
<organism evidence="10 11">
    <name type="scientific">Pomacea canaliculata</name>
    <name type="common">Golden apple snail</name>
    <dbReference type="NCBI Taxonomy" id="400727"/>
    <lineage>
        <taxon>Eukaryota</taxon>
        <taxon>Metazoa</taxon>
        <taxon>Spiralia</taxon>
        <taxon>Lophotrochozoa</taxon>
        <taxon>Mollusca</taxon>
        <taxon>Gastropoda</taxon>
        <taxon>Caenogastropoda</taxon>
        <taxon>Architaenioglossa</taxon>
        <taxon>Ampullarioidea</taxon>
        <taxon>Ampullariidae</taxon>
        <taxon>Pomacea</taxon>
    </lineage>
</organism>
<reference evidence="10 11" key="1">
    <citation type="submission" date="2018-04" db="EMBL/GenBank/DDBJ databases">
        <title>The genome of golden apple snail Pomacea canaliculata provides insight into stress tolerance and invasive adaptation.</title>
        <authorList>
            <person name="Liu C."/>
            <person name="Liu B."/>
            <person name="Ren Y."/>
            <person name="Zhang Y."/>
            <person name="Wang H."/>
            <person name="Li S."/>
            <person name="Jiang F."/>
            <person name="Yin L."/>
            <person name="Zhang G."/>
            <person name="Qian W."/>
            <person name="Fan W."/>
        </authorList>
    </citation>
    <scope>NUCLEOTIDE SEQUENCE [LARGE SCALE GENOMIC DNA]</scope>
    <source>
        <strain evidence="10">SZHN2017</strain>
        <tissue evidence="10">Muscle</tissue>
    </source>
</reference>
<comment type="caution">
    <text evidence="10">The sequence shown here is derived from an EMBL/GenBank/DDBJ whole genome shotgun (WGS) entry which is preliminary data.</text>
</comment>
<dbReference type="GO" id="GO:0005886">
    <property type="term" value="C:plasma membrane"/>
    <property type="evidence" value="ECO:0007669"/>
    <property type="project" value="TreeGrafter"/>
</dbReference>
<evidence type="ECO:0000256" key="4">
    <source>
        <dbReference type="ARBA" id="ARBA00023040"/>
    </source>
</evidence>
<keyword evidence="11" id="KW-1185">Reference proteome</keyword>
<comment type="subcellular location">
    <subcellularLocation>
        <location evidence="1">Membrane</location>
        <topology evidence="1">Multi-pass membrane protein</topology>
    </subcellularLocation>
</comment>
<name>A0A2T7P784_POMCA</name>
<gene>
    <name evidence="10" type="ORF">C0Q70_11891</name>
</gene>
<evidence type="ECO:0000313" key="11">
    <source>
        <dbReference type="Proteomes" id="UP000245119"/>
    </source>
</evidence>
<evidence type="ECO:0000256" key="7">
    <source>
        <dbReference type="ARBA" id="ARBA00023224"/>
    </source>
</evidence>
<dbReference type="PROSITE" id="PS50262">
    <property type="entry name" value="G_PROTEIN_RECEP_F1_2"/>
    <property type="match status" value="1"/>
</dbReference>
<evidence type="ECO:0000256" key="6">
    <source>
        <dbReference type="ARBA" id="ARBA00023170"/>
    </source>
</evidence>
<proteinExistence type="predicted"/>
<dbReference type="EMBL" id="PZQS01000006">
    <property type="protein sequence ID" value="PVD29294.1"/>
    <property type="molecule type" value="Genomic_DNA"/>
</dbReference>